<dbReference type="PANTHER" id="PTHR42686">
    <property type="entry name" value="GH17980P-RELATED"/>
    <property type="match status" value="1"/>
</dbReference>
<dbReference type="Pfam" id="PF00248">
    <property type="entry name" value="Aldo_ket_red"/>
    <property type="match status" value="1"/>
</dbReference>
<dbReference type="Gene3D" id="3.20.20.100">
    <property type="entry name" value="NADP-dependent oxidoreductase domain"/>
    <property type="match status" value="1"/>
</dbReference>
<dbReference type="InterPro" id="IPR036812">
    <property type="entry name" value="NAD(P)_OxRdtase_dom_sf"/>
</dbReference>
<evidence type="ECO:0000259" key="1">
    <source>
        <dbReference type="Pfam" id="PF00248"/>
    </source>
</evidence>
<dbReference type="InterPro" id="IPR023210">
    <property type="entry name" value="NADP_OxRdtase_dom"/>
</dbReference>
<dbReference type="PANTHER" id="PTHR42686:SF1">
    <property type="entry name" value="GH17980P-RELATED"/>
    <property type="match status" value="1"/>
</dbReference>
<dbReference type="GO" id="GO:0005829">
    <property type="term" value="C:cytosol"/>
    <property type="evidence" value="ECO:0007669"/>
    <property type="project" value="TreeGrafter"/>
</dbReference>
<keyword evidence="3" id="KW-1185">Reference proteome</keyword>
<proteinExistence type="predicted"/>
<dbReference type="AlphaFoldDB" id="A0A495QX55"/>
<comment type="caution">
    <text evidence="2">The sequence shown here is derived from an EMBL/GenBank/DDBJ whole genome shotgun (WGS) entry which is preliminary data.</text>
</comment>
<evidence type="ECO:0000313" key="2">
    <source>
        <dbReference type="EMBL" id="RKS78614.1"/>
    </source>
</evidence>
<dbReference type="EMBL" id="RBWU01000001">
    <property type="protein sequence ID" value="RKS78614.1"/>
    <property type="molecule type" value="Genomic_DNA"/>
</dbReference>
<dbReference type="InterPro" id="IPR020471">
    <property type="entry name" value="AKR"/>
</dbReference>
<dbReference type="GO" id="GO:0016491">
    <property type="term" value="F:oxidoreductase activity"/>
    <property type="evidence" value="ECO:0007669"/>
    <property type="project" value="InterPro"/>
</dbReference>
<accession>A0A495QX55</accession>
<reference evidence="2 3" key="1">
    <citation type="submission" date="2018-10" db="EMBL/GenBank/DDBJ databases">
        <title>Genomic Encyclopedia of Archaeal and Bacterial Type Strains, Phase II (KMG-II): from individual species to whole genera.</title>
        <authorList>
            <person name="Goeker M."/>
        </authorList>
    </citation>
    <scope>NUCLEOTIDE SEQUENCE [LARGE SCALE GENOMIC DNA]</scope>
    <source>
        <strain evidence="2 3">DSM 43383</strain>
    </source>
</reference>
<protein>
    <submittedName>
        <fullName evidence="2">Aryl-alcohol dehydrogenase-like predicted oxidoreductase</fullName>
    </submittedName>
</protein>
<dbReference type="Proteomes" id="UP000274601">
    <property type="component" value="Unassembled WGS sequence"/>
</dbReference>
<sequence length="281" mass="29907">MRADDRGIVLGLHRSSHLRVTLEAALGLGVQRLDTAFNYLNFTSHSTLTRVAGDLLGEFEISTKVGFFPEGHSLDPVRLRRAVQQSAANLGRTPDLVFLHNPERSLDGLPPSAGADILASATTALAETKTQGITRAWGISTWRPGILTPYAKSGRLPIPDVLMTRCGLTVSDQALRAAEDLTALLRITPASRWGMAPFGGDAVGVPWPAARTFAHGEQEPNPVLAAFAAAYHLPEVSTIAVGADQPAHLAELVAAVSLDIDQSRVAAYRALLADREATVTP</sequence>
<feature type="domain" description="NADP-dependent oxidoreductase" evidence="1">
    <location>
        <begin position="18"/>
        <end position="147"/>
    </location>
</feature>
<evidence type="ECO:0000313" key="3">
    <source>
        <dbReference type="Proteomes" id="UP000274601"/>
    </source>
</evidence>
<organism evidence="2 3">
    <name type="scientific">Actinomadura pelletieri DSM 43383</name>
    <dbReference type="NCBI Taxonomy" id="1120940"/>
    <lineage>
        <taxon>Bacteria</taxon>
        <taxon>Bacillati</taxon>
        <taxon>Actinomycetota</taxon>
        <taxon>Actinomycetes</taxon>
        <taxon>Streptosporangiales</taxon>
        <taxon>Thermomonosporaceae</taxon>
        <taxon>Actinomadura</taxon>
    </lineage>
</organism>
<gene>
    <name evidence="2" type="ORF">BZB76_0031</name>
</gene>
<dbReference type="SUPFAM" id="SSF51430">
    <property type="entry name" value="NAD(P)-linked oxidoreductase"/>
    <property type="match status" value="1"/>
</dbReference>
<name>A0A495QX55_9ACTN</name>